<dbReference type="eggNOG" id="KOG0032">
    <property type="taxonomic scope" value="Eukaryota"/>
</dbReference>
<dbReference type="InterPro" id="IPR000719">
    <property type="entry name" value="Prot_kinase_dom"/>
</dbReference>
<reference evidence="11" key="1">
    <citation type="journal article" date="2011" name="Proc. Natl. Acad. Sci. U.S.A.">
        <title>Obligate biotrophy features unraveled by the genomic analysis of rust fungi.</title>
        <authorList>
            <person name="Duplessis S."/>
            <person name="Cuomo C.A."/>
            <person name="Lin Y.-C."/>
            <person name="Aerts A."/>
            <person name="Tisserant E."/>
            <person name="Veneault-Fourrey C."/>
            <person name="Joly D.L."/>
            <person name="Hacquard S."/>
            <person name="Amselem J."/>
            <person name="Cantarel B.L."/>
            <person name="Chiu R."/>
            <person name="Coutinho P.M."/>
            <person name="Feau N."/>
            <person name="Field M."/>
            <person name="Frey P."/>
            <person name="Gelhaye E."/>
            <person name="Goldberg J."/>
            <person name="Grabherr M.G."/>
            <person name="Kodira C.D."/>
            <person name="Kohler A."/>
            <person name="Kuees U."/>
            <person name="Lindquist E.A."/>
            <person name="Lucas S.M."/>
            <person name="Mago R."/>
            <person name="Mauceli E."/>
            <person name="Morin E."/>
            <person name="Murat C."/>
            <person name="Pangilinan J.L."/>
            <person name="Park R."/>
            <person name="Pearson M."/>
            <person name="Quesneville H."/>
            <person name="Rouhier N."/>
            <person name="Sakthikumar S."/>
            <person name="Salamov A.A."/>
            <person name="Schmutz J."/>
            <person name="Selles B."/>
            <person name="Shapiro H."/>
            <person name="Tanguay P."/>
            <person name="Tuskan G.A."/>
            <person name="Henrissat B."/>
            <person name="Van de Peer Y."/>
            <person name="Rouze P."/>
            <person name="Ellis J.G."/>
            <person name="Dodds P.N."/>
            <person name="Schein J.E."/>
            <person name="Zhong S."/>
            <person name="Hamelin R.C."/>
            <person name="Grigoriev I.V."/>
            <person name="Szabo L.J."/>
            <person name="Martin F."/>
        </authorList>
    </citation>
    <scope>NUCLEOTIDE SEQUENCE [LARGE SCALE GENOMIC DNA]</scope>
    <source>
        <strain evidence="11">98AG31 / pathotype 3-4-7</strain>
    </source>
</reference>
<keyword evidence="4" id="KW-0418">Kinase</keyword>
<dbReference type="InterPro" id="IPR017441">
    <property type="entry name" value="Protein_kinase_ATP_BS"/>
</dbReference>
<sequence>MFGRQPDSYIKKKEYKYLEILGQGSFGFVKRAIWIKREGVEVAIKCIKKKSLNGQEQLVHDETKLLKGLDHPNIVKLFDWFESRDKFYLVFEIASGGELFNRICDEGKFTEKDAIKAIKSILEGLNYLHQHNIVHRDLKPENLLYKSKGDDDTLVIADFGIAHRLKSDTEVLTAMCGSPGYAAPEILNRIGHGKPVDLWSVGVITYTLLCGYTPFRSENRAELIKETTKGKIEFHHQYWKNVSAEAKEFVTALIKPVPLQRLTAEQALNHKWITDTDQKLVEEFDISKGLKENWGARRKWKAAINAIRATNRMKLMTSSSNSEEDEDQDSTSPTQPSTISSTGDQISHKAATSNSTAPSTSTALSIGDENDEDDEAYFST</sequence>
<keyword evidence="11" id="KW-1185">Reference proteome</keyword>
<feature type="compositionally biased region" description="Acidic residues" evidence="8">
    <location>
        <begin position="368"/>
        <end position="380"/>
    </location>
</feature>
<evidence type="ECO:0000256" key="8">
    <source>
        <dbReference type="SAM" id="MobiDB-lite"/>
    </source>
</evidence>
<evidence type="ECO:0000256" key="2">
    <source>
        <dbReference type="ARBA" id="ARBA00022679"/>
    </source>
</evidence>
<name>F4RQV8_MELLP</name>
<dbReference type="GO" id="GO:0005524">
    <property type="term" value="F:ATP binding"/>
    <property type="evidence" value="ECO:0007669"/>
    <property type="project" value="UniProtKB-UniRule"/>
</dbReference>
<dbReference type="CDD" id="cd05117">
    <property type="entry name" value="STKc_CAMK"/>
    <property type="match status" value="1"/>
</dbReference>
<dbReference type="GO" id="GO:0004674">
    <property type="term" value="F:protein serine/threonine kinase activity"/>
    <property type="evidence" value="ECO:0007669"/>
    <property type="project" value="UniProtKB-KW"/>
</dbReference>
<dbReference type="STRING" id="747676.F4RQV8"/>
<dbReference type="Gene3D" id="1.10.510.10">
    <property type="entry name" value="Transferase(Phosphotransferase) domain 1"/>
    <property type="match status" value="1"/>
</dbReference>
<dbReference type="FunFam" id="3.30.200.20:FF:000315">
    <property type="entry name" value="Calcium-dependent protein kinase 3"/>
    <property type="match status" value="1"/>
</dbReference>
<dbReference type="KEGG" id="mlr:MELLADRAFT_116867"/>
<dbReference type="Pfam" id="PF00069">
    <property type="entry name" value="Pkinase"/>
    <property type="match status" value="1"/>
</dbReference>
<dbReference type="SUPFAM" id="SSF56112">
    <property type="entry name" value="Protein kinase-like (PK-like)"/>
    <property type="match status" value="1"/>
</dbReference>
<evidence type="ECO:0000256" key="6">
    <source>
        <dbReference type="PROSITE-ProRule" id="PRU10141"/>
    </source>
</evidence>
<gene>
    <name evidence="10" type="ORF">MELLADRAFT_116867</name>
</gene>
<evidence type="ECO:0000256" key="3">
    <source>
        <dbReference type="ARBA" id="ARBA00022741"/>
    </source>
</evidence>
<feature type="domain" description="Protein kinase" evidence="9">
    <location>
        <begin position="15"/>
        <end position="273"/>
    </location>
</feature>
<dbReference type="PROSITE" id="PS50011">
    <property type="entry name" value="PROTEIN_KINASE_DOM"/>
    <property type="match status" value="1"/>
</dbReference>
<dbReference type="FunFam" id="1.10.510.10:FF:000571">
    <property type="entry name" value="Maternal embryonic leucine zipper kinase"/>
    <property type="match status" value="1"/>
</dbReference>
<evidence type="ECO:0000256" key="7">
    <source>
        <dbReference type="RuleBase" id="RU000304"/>
    </source>
</evidence>
<accession>F4RQV8</accession>
<comment type="similarity">
    <text evidence="7">Belongs to the protein kinase superfamily.</text>
</comment>
<dbReference type="HOGENOM" id="CLU_000288_63_0_1"/>
<dbReference type="InParanoid" id="F4RQV8"/>
<keyword evidence="1 7" id="KW-0723">Serine/threonine-protein kinase</keyword>
<keyword evidence="5 6" id="KW-0067">ATP-binding</keyword>
<feature type="binding site" evidence="6">
    <location>
        <position position="49"/>
    </location>
    <ligand>
        <name>ATP</name>
        <dbReference type="ChEBI" id="CHEBI:30616"/>
    </ligand>
</feature>
<dbReference type="PROSITE" id="PS00107">
    <property type="entry name" value="PROTEIN_KINASE_ATP"/>
    <property type="match status" value="1"/>
</dbReference>
<evidence type="ECO:0000313" key="10">
    <source>
        <dbReference type="EMBL" id="EGG05259.1"/>
    </source>
</evidence>
<dbReference type="AlphaFoldDB" id="F4RQV8"/>
<dbReference type="OrthoDB" id="40902at2759"/>
<feature type="region of interest" description="Disordered" evidence="8">
    <location>
        <begin position="316"/>
        <end position="380"/>
    </location>
</feature>
<evidence type="ECO:0000256" key="1">
    <source>
        <dbReference type="ARBA" id="ARBA00022527"/>
    </source>
</evidence>
<dbReference type="InterPro" id="IPR011009">
    <property type="entry name" value="Kinase-like_dom_sf"/>
</dbReference>
<dbReference type="RefSeq" id="XP_007411624.1">
    <property type="nucleotide sequence ID" value="XM_007411562.1"/>
</dbReference>
<feature type="compositionally biased region" description="Low complexity" evidence="8">
    <location>
        <begin position="350"/>
        <end position="363"/>
    </location>
</feature>
<evidence type="ECO:0000256" key="5">
    <source>
        <dbReference type="ARBA" id="ARBA00022840"/>
    </source>
</evidence>
<evidence type="ECO:0000256" key="4">
    <source>
        <dbReference type="ARBA" id="ARBA00022777"/>
    </source>
</evidence>
<organism evidence="11">
    <name type="scientific">Melampsora larici-populina (strain 98AG31 / pathotype 3-4-7)</name>
    <name type="common">Poplar leaf rust fungus</name>
    <dbReference type="NCBI Taxonomy" id="747676"/>
    <lineage>
        <taxon>Eukaryota</taxon>
        <taxon>Fungi</taxon>
        <taxon>Dikarya</taxon>
        <taxon>Basidiomycota</taxon>
        <taxon>Pucciniomycotina</taxon>
        <taxon>Pucciniomycetes</taxon>
        <taxon>Pucciniales</taxon>
        <taxon>Melampsoraceae</taxon>
        <taxon>Melampsora</taxon>
    </lineage>
</organism>
<feature type="compositionally biased region" description="Low complexity" evidence="8">
    <location>
        <begin position="330"/>
        <end position="342"/>
    </location>
</feature>
<protein>
    <recommendedName>
        <fullName evidence="9">Protein kinase domain-containing protein</fullName>
    </recommendedName>
</protein>
<proteinExistence type="inferred from homology"/>
<dbReference type="VEuPathDB" id="FungiDB:MELLADRAFT_116867"/>
<keyword evidence="2" id="KW-0808">Transferase</keyword>
<keyword evidence="3 6" id="KW-0547">Nucleotide-binding</keyword>
<dbReference type="PANTHER" id="PTHR24347">
    <property type="entry name" value="SERINE/THREONINE-PROTEIN KINASE"/>
    <property type="match status" value="1"/>
</dbReference>
<dbReference type="PROSITE" id="PS00108">
    <property type="entry name" value="PROTEIN_KINASE_ST"/>
    <property type="match status" value="1"/>
</dbReference>
<dbReference type="Proteomes" id="UP000001072">
    <property type="component" value="Unassembled WGS sequence"/>
</dbReference>
<dbReference type="SMART" id="SM00220">
    <property type="entry name" value="S_TKc"/>
    <property type="match status" value="1"/>
</dbReference>
<dbReference type="GeneID" id="18925903"/>
<evidence type="ECO:0000313" key="11">
    <source>
        <dbReference type="Proteomes" id="UP000001072"/>
    </source>
</evidence>
<dbReference type="InterPro" id="IPR008271">
    <property type="entry name" value="Ser/Thr_kinase_AS"/>
</dbReference>
<evidence type="ECO:0000259" key="9">
    <source>
        <dbReference type="PROSITE" id="PS50011"/>
    </source>
</evidence>
<dbReference type="EMBL" id="GL883114">
    <property type="protein sequence ID" value="EGG05259.1"/>
    <property type="molecule type" value="Genomic_DNA"/>
</dbReference>